<evidence type="ECO:0000313" key="1">
    <source>
        <dbReference type="EMBL" id="KAJ9659439.1"/>
    </source>
</evidence>
<name>A0ACC3ACX1_9EURO</name>
<proteinExistence type="predicted"/>
<sequence>MVAKQAIRRWQSTITTNSEAEISPSLLERARKIAAEHSKLSGANAENYDMATAKRIGELGPVTAALKEYEAARDCLTELNSLLTDPSTDRELRDLAHADLDTAQSSLPRLSAALKTSLIPPHPFATFPALLEIHPGAGGSEASIFAHDLLQMYISLCTRLGLPATLTSYSSDDSAPGGSPALSEATLELSTPGTYDLLRTEAGVHRVQRIPATEKKGRTHTSAVSVLVLPALPEQGGGAGDGDLNYDDPNSDFYVNPADVKADTLRASGAGGQHVNKTESAVRLTHIPTNTVVKCQESRSQHKNREKAWNVLRSKLAQRRREEREEQISNMRRSVMGGVGRTGREDKVRTYNYSQSRVTDHRSGKESLNLDDVMSGGAQLEVVMDSVREWMRESEVLGMLADDEAKRLQEEKENRNGHGKK</sequence>
<organism evidence="1 2">
    <name type="scientific">Neophaeococcomyces mojaviensis</name>
    <dbReference type="NCBI Taxonomy" id="3383035"/>
    <lineage>
        <taxon>Eukaryota</taxon>
        <taxon>Fungi</taxon>
        <taxon>Dikarya</taxon>
        <taxon>Ascomycota</taxon>
        <taxon>Pezizomycotina</taxon>
        <taxon>Eurotiomycetes</taxon>
        <taxon>Chaetothyriomycetidae</taxon>
        <taxon>Chaetothyriales</taxon>
        <taxon>Chaetothyriales incertae sedis</taxon>
        <taxon>Neophaeococcomyces</taxon>
    </lineage>
</organism>
<gene>
    <name evidence="1" type="primary">MRF1</name>
    <name evidence="1" type="ORF">H2198_003168</name>
</gene>
<accession>A0ACC3ACX1</accession>
<evidence type="ECO:0000313" key="2">
    <source>
        <dbReference type="Proteomes" id="UP001172386"/>
    </source>
</evidence>
<comment type="caution">
    <text evidence="1">The sequence shown here is derived from an EMBL/GenBank/DDBJ whole genome shotgun (WGS) entry which is preliminary data.</text>
</comment>
<reference evidence="1" key="1">
    <citation type="submission" date="2022-10" db="EMBL/GenBank/DDBJ databases">
        <title>Culturing micro-colonial fungi from biological soil crusts in the Mojave desert and describing Neophaeococcomyces mojavensis, and introducing the new genera and species Taxawa tesnikishii.</title>
        <authorList>
            <person name="Kurbessoian T."/>
            <person name="Stajich J.E."/>
        </authorList>
    </citation>
    <scope>NUCLEOTIDE SEQUENCE</scope>
    <source>
        <strain evidence="1">JES_112</strain>
    </source>
</reference>
<keyword evidence="2" id="KW-1185">Reference proteome</keyword>
<dbReference type="EMBL" id="JAPDRQ010000040">
    <property type="protein sequence ID" value="KAJ9659439.1"/>
    <property type="molecule type" value="Genomic_DNA"/>
</dbReference>
<protein>
    <submittedName>
        <fullName evidence="1">Peptide chain release factor 1, mitochondrial</fullName>
    </submittedName>
</protein>
<dbReference type="Proteomes" id="UP001172386">
    <property type="component" value="Unassembled WGS sequence"/>
</dbReference>